<dbReference type="AlphaFoldDB" id="A0AAF0TL58"/>
<accession>A0AAF0TL58</accession>
<name>A0AAF0TL58_SOLVR</name>
<protein>
    <submittedName>
        <fullName evidence="1">Uncharacterized protein</fullName>
    </submittedName>
</protein>
<organism evidence="1 2">
    <name type="scientific">Solanum verrucosum</name>
    <dbReference type="NCBI Taxonomy" id="315347"/>
    <lineage>
        <taxon>Eukaryota</taxon>
        <taxon>Viridiplantae</taxon>
        <taxon>Streptophyta</taxon>
        <taxon>Embryophyta</taxon>
        <taxon>Tracheophyta</taxon>
        <taxon>Spermatophyta</taxon>
        <taxon>Magnoliopsida</taxon>
        <taxon>eudicotyledons</taxon>
        <taxon>Gunneridae</taxon>
        <taxon>Pentapetalae</taxon>
        <taxon>asterids</taxon>
        <taxon>lamiids</taxon>
        <taxon>Solanales</taxon>
        <taxon>Solanaceae</taxon>
        <taxon>Solanoideae</taxon>
        <taxon>Solaneae</taxon>
        <taxon>Solanum</taxon>
    </lineage>
</organism>
<reference evidence="1" key="1">
    <citation type="submission" date="2023-08" db="EMBL/GenBank/DDBJ databases">
        <title>A de novo genome assembly of Solanum verrucosum Schlechtendal, a Mexican diploid species geographically isolated from the other diploid A-genome species in potato relatives.</title>
        <authorList>
            <person name="Hosaka K."/>
        </authorList>
    </citation>
    <scope>NUCLEOTIDE SEQUENCE</scope>
    <source>
        <tissue evidence="1">Young leaves</tissue>
    </source>
</reference>
<proteinExistence type="predicted"/>
<evidence type="ECO:0000313" key="2">
    <source>
        <dbReference type="Proteomes" id="UP001234989"/>
    </source>
</evidence>
<evidence type="ECO:0000313" key="1">
    <source>
        <dbReference type="EMBL" id="WMV23691.1"/>
    </source>
</evidence>
<dbReference type="EMBL" id="CP133615">
    <property type="protein sequence ID" value="WMV23691.1"/>
    <property type="molecule type" value="Genomic_DNA"/>
</dbReference>
<dbReference type="Proteomes" id="UP001234989">
    <property type="component" value="Chromosome 4"/>
</dbReference>
<keyword evidence="2" id="KW-1185">Reference proteome</keyword>
<sequence length="112" mass="13682">MKLFEIENNRLGKMLSEFATSKQPDGERLDIYIYAKEFRDETKILMKNLETVSDPNIRDYLQREQQRILKKEIDNHNRNHNHNRNNFRNQILIFFRIVLNLETTYRITKLLL</sequence>
<gene>
    <name evidence="1" type="ORF">MTR67_017076</name>
</gene>